<gene>
    <name evidence="2" type="ORF">EYZ11_002551</name>
</gene>
<evidence type="ECO:0000313" key="2">
    <source>
        <dbReference type="EMBL" id="THC97981.1"/>
    </source>
</evidence>
<dbReference type="EMBL" id="SOSA01000057">
    <property type="protein sequence ID" value="THC97981.1"/>
    <property type="molecule type" value="Genomic_DNA"/>
</dbReference>
<dbReference type="VEuPathDB" id="FungiDB:EYZ11_002551"/>
<organism evidence="2 3">
    <name type="scientific">Aspergillus tanneri</name>
    <dbReference type="NCBI Taxonomy" id="1220188"/>
    <lineage>
        <taxon>Eukaryota</taxon>
        <taxon>Fungi</taxon>
        <taxon>Dikarya</taxon>
        <taxon>Ascomycota</taxon>
        <taxon>Pezizomycotina</taxon>
        <taxon>Eurotiomycetes</taxon>
        <taxon>Eurotiomycetidae</taxon>
        <taxon>Eurotiales</taxon>
        <taxon>Aspergillaceae</taxon>
        <taxon>Aspergillus</taxon>
        <taxon>Aspergillus subgen. Circumdati</taxon>
    </lineage>
</organism>
<comment type="caution">
    <text evidence="2">The sequence shown here is derived from an EMBL/GenBank/DDBJ whole genome shotgun (WGS) entry which is preliminary data.</text>
</comment>
<evidence type="ECO:0000313" key="3">
    <source>
        <dbReference type="Proteomes" id="UP000308092"/>
    </source>
</evidence>
<keyword evidence="3" id="KW-1185">Reference proteome</keyword>
<dbReference type="AlphaFoldDB" id="A0A4S3JU20"/>
<proteinExistence type="predicted"/>
<evidence type="ECO:0000256" key="1">
    <source>
        <dbReference type="SAM" id="MobiDB-lite"/>
    </source>
</evidence>
<protein>
    <submittedName>
        <fullName evidence="2">Uncharacterized protein</fullName>
    </submittedName>
</protein>
<feature type="region of interest" description="Disordered" evidence="1">
    <location>
        <begin position="1"/>
        <end position="26"/>
    </location>
</feature>
<dbReference type="Proteomes" id="UP000308092">
    <property type="component" value="Unassembled WGS sequence"/>
</dbReference>
<accession>A0A4S3JU20</accession>
<reference evidence="2 3" key="1">
    <citation type="submission" date="2019-03" db="EMBL/GenBank/DDBJ databases">
        <title>The genome sequence of a newly discovered highly antifungal drug resistant Aspergillus species, Aspergillus tanneri NIH 1004.</title>
        <authorList>
            <person name="Mounaud S."/>
            <person name="Singh I."/>
            <person name="Joardar V."/>
            <person name="Pakala S."/>
            <person name="Pakala S."/>
            <person name="Venepally P."/>
            <person name="Hoover J."/>
            <person name="Nierman W."/>
            <person name="Chung J."/>
            <person name="Losada L."/>
        </authorList>
    </citation>
    <scope>NUCLEOTIDE SEQUENCE [LARGE SCALE GENOMIC DNA]</scope>
    <source>
        <strain evidence="2 3">NIH1004</strain>
    </source>
</reference>
<name>A0A4S3JU20_9EURO</name>
<sequence>MKTKSESSRTNYAPVDKSWENPPTGNDSAIVLNGYYSPKLAEATRVSMDRANLTLSAAIGGFFAVLVPDIENVKITPESMQRFKMKWF</sequence>